<dbReference type="AlphaFoldDB" id="A0A7U4LGB8"/>
<dbReference type="RefSeq" id="WP_044333671.1">
    <property type="nucleotide sequence ID" value="NZ_CP010836.1"/>
</dbReference>
<dbReference type="EMBL" id="CP010836">
    <property type="protein sequence ID" value="AJP73019.1"/>
    <property type="molecule type" value="Genomic_DNA"/>
</dbReference>
<dbReference type="KEGG" id="sphi:TS85_16280"/>
<reference evidence="1 2" key="2">
    <citation type="submission" date="2015-02" db="EMBL/GenBank/DDBJ databases">
        <title>The complete genome of Sphingomonas hengshuiensis sp. WHSC-8 isolated from soil of Hengshui Lake.</title>
        <authorList>
            <person name="Wei S."/>
            <person name="Guo J."/>
            <person name="Su C."/>
            <person name="Wu R."/>
            <person name="Zhang Z."/>
            <person name="Liang K."/>
            <person name="Li H."/>
            <person name="Wang T."/>
            <person name="Liu H."/>
            <person name="Zhang C."/>
            <person name="Li Z."/>
            <person name="Wang Q."/>
            <person name="Meng J."/>
        </authorList>
    </citation>
    <scope>NUCLEOTIDE SEQUENCE [LARGE SCALE GENOMIC DNA]</scope>
    <source>
        <strain evidence="1 2">WHSC-8</strain>
    </source>
</reference>
<sequence>MSKAAVFTMKLEPDLRAEFLAAAEAAHRPASQVVRELMREFVQRQRADDAHRAFVERKVALARTSVAAGRGREHAAVDADFAARHARIADKARITDKE</sequence>
<protein>
    <submittedName>
        <fullName evidence="1">Antitoxin of toxin-antitoxin stability system</fullName>
    </submittedName>
</protein>
<proteinExistence type="predicted"/>
<evidence type="ECO:0000313" key="1">
    <source>
        <dbReference type="EMBL" id="AJP73019.1"/>
    </source>
</evidence>
<dbReference type="OrthoDB" id="5124853at2"/>
<reference evidence="1 2" key="1">
    <citation type="journal article" date="2015" name="Int. J. Syst. Evol. Microbiol.">
        <title>Sphingomonas hengshuiensis sp. nov., isolated from lake wetland.</title>
        <authorList>
            <person name="Wei S."/>
            <person name="Wang T."/>
            <person name="Liu H."/>
            <person name="Zhang C."/>
            <person name="Guo J."/>
            <person name="Wang Q."/>
            <person name="Liang K."/>
            <person name="Zhang Z."/>
        </authorList>
    </citation>
    <scope>NUCLEOTIDE SEQUENCE [LARGE SCALE GENOMIC DNA]</scope>
    <source>
        <strain evidence="1 2">WHSC-8</strain>
    </source>
</reference>
<keyword evidence="2" id="KW-1185">Reference proteome</keyword>
<gene>
    <name evidence="1" type="ORF">TS85_16280</name>
</gene>
<organism evidence="1 2">
    <name type="scientific">Sphingomonas hengshuiensis</name>
    <dbReference type="NCBI Taxonomy" id="1609977"/>
    <lineage>
        <taxon>Bacteria</taxon>
        <taxon>Pseudomonadati</taxon>
        <taxon>Pseudomonadota</taxon>
        <taxon>Alphaproteobacteria</taxon>
        <taxon>Sphingomonadales</taxon>
        <taxon>Sphingomonadaceae</taxon>
        <taxon>Sphingomonas</taxon>
    </lineage>
</organism>
<accession>A0A7U4LGB8</accession>
<evidence type="ECO:0000313" key="2">
    <source>
        <dbReference type="Proteomes" id="UP000032300"/>
    </source>
</evidence>
<name>A0A7U4LGB8_9SPHN</name>
<dbReference type="Proteomes" id="UP000032300">
    <property type="component" value="Chromosome"/>
</dbReference>